<proteinExistence type="inferred from homology"/>
<dbReference type="Gene3D" id="3.40.50.11660">
    <property type="entry name" value="Glycosyl transferase family 10, C-terminal domain"/>
    <property type="match status" value="1"/>
</dbReference>
<evidence type="ECO:0000256" key="2">
    <source>
        <dbReference type="ARBA" id="ARBA00008919"/>
    </source>
</evidence>
<evidence type="ECO:0000256" key="3">
    <source>
        <dbReference type="ARBA" id="ARBA00022676"/>
    </source>
</evidence>
<keyword evidence="9" id="KW-0325">Glycoprotein</keyword>
<dbReference type="PANTHER" id="PTHR11929:SF194">
    <property type="entry name" value="ALPHA-(1,3)-FUCOSYLTRANSFERASE 10"/>
    <property type="match status" value="1"/>
</dbReference>
<dbReference type="GO" id="GO:0032580">
    <property type="term" value="C:Golgi cisterna membrane"/>
    <property type="evidence" value="ECO:0007669"/>
    <property type="project" value="UniProtKB-SubCell"/>
</dbReference>
<evidence type="ECO:0000256" key="11">
    <source>
        <dbReference type="RuleBase" id="RU003832"/>
    </source>
</evidence>
<dbReference type="AlphaFoldDB" id="A0A9W9ZUM9"/>
<gene>
    <name evidence="15" type="ORF">OS493_001129</name>
</gene>
<evidence type="ECO:0000256" key="7">
    <source>
        <dbReference type="ARBA" id="ARBA00022989"/>
    </source>
</evidence>
<dbReference type="FunFam" id="3.40.50.11660:FF:000002">
    <property type="entry name" value="Alpha-(1,3)-fucosyltransferase"/>
    <property type="match status" value="1"/>
</dbReference>
<dbReference type="InterPro" id="IPR001503">
    <property type="entry name" value="Glyco_trans_10"/>
</dbReference>
<evidence type="ECO:0000256" key="9">
    <source>
        <dbReference type="ARBA" id="ARBA00023180"/>
    </source>
</evidence>
<evidence type="ECO:0000256" key="8">
    <source>
        <dbReference type="ARBA" id="ARBA00023136"/>
    </source>
</evidence>
<dbReference type="EC" id="2.4.1.-" evidence="11"/>
<evidence type="ECO:0000256" key="4">
    <source>
        <dbReference type="ARBA" id="ARBA00022679"/>
    </source>
</evidence>
<evidence type="ECO:0000256" key="12">
    <source>
        <dbReference type="SAM" id="MobiDB-lite"/>
    </source>
</evidence>
<comment type="caution">
    <text evidence="15">The sequence shown here is derived from an EMBL/GenBank/DDBJ whole genome shotgun (WGS) entry which is preliminary data.</text>
</comment>
<dbReference type="SUPFAM" id="SSF53756">
    <property type="entry name" value="UDP-Glycosyltransferase/glycogen phosphorylase"/>
    <property type="match status" value="1"/>
</dbReference>
<dbReference type="InterPro" id="IPR031481">
    <property type="entry name" value="Glyco_tran_10_N"/>
</dbReference>
<comment type="subcellular location">
    <subcellularLocation>
        <location evidence="10">Endomembrane system</location>
        <topology evidence="10">Single-pass type II membrane protein</topology>
    </subcellularLocation>
    <subcellularLocation>
        <location evidence="11">Golgi apparatus</location>
        <location evidence="11">Golgi stack membrane</location>
        <topology evidence="11">Single-pass type II membrane protein</topology>
    </subcellularLocation>
</comment>
<accession>A0A9W9ZUM9</accession>
<dbReference type="OrthoDB" id="427096at2759"/>
<organism evidence="15 16">
    <name type="scientific">Desmophyllum pertusum</name>
    <dbReference type="NCBI Taxonomy" id="174260"/>
    <lineage>
        <taxon>Eukaryota</taxon>
        <taxon>Metazoa</taxon>
        <taxon>Cnidaria</taxon>
        <taxon>Anthozoa</taxon>
        <taxon>Hexacorallia</taxon>
        <taxon>Scleractinia</taxon>
        <taxon>Caryophylliina</taxon>
        <taxon>Caryophylliidae</taxon>
        <taxon>Desmophyllum</taxon>
    </lineage>
</organism>
<comment type="similarity">
    <text evidence="2 11">Belongs to the glycosyltransferase 10 family.</text>
</comment>
<keyword evidence="6" id="KW-0735">Signal-anchor</keyword>
<dbReference type="GO" id="GO:0046920">
    <property type="term" value="F:alpha-(1-&gt;3)-fucosyltransferase activity"/>
    <property type="evidence" value="ECO:0007669"/>
    <property type="project" value="TreeGrafter"/>
</dbReference>
<dbReference type="InterPro" id="IPR038577">
    <property type="entry name" value="GT10-like_C_sf"/>
</dbReference>
<name>A0A9W9ZUM9_9CNID</name>
<dbReference type="Pfam" id="PF17039">
    <property type="entry name" value="Glyco_tran_10_N"/>
    <property type="match status" value="1"/>
</dbReference>
<evidence type="ECO:0000313" key="16">
    <source>
        <dbReference type="Proteomes" id="UP001163046"/>
    </source>
</evidence>
<keyword evidence="3 11" id="KW-0328">Glycosyltransferase</keyword>
<evidence type="ECO:0000313" key="15">
    <source>
        <dbReference type="EMBL" id="KAJ7387785.1"/>
    </source>
</evidence>
<evidence type="ECO:0000259" key="14">
    <source>
        <dbReference type="Pfam" id="PF17039"/>
    </source>
</evidence>
<keyword evidence="8" id="KW-0472">Membrane</keyword>
<dbReference type="PANTHER" id="PTHR11929">
    <property type="entry name" value="ALPHA- 1,3 -FUCOSYLTRANSFERASE"/>
    <property type="match status" value="1"/>
</dbReference>
<keyword evidence="4 11" id="KW-0808">Transferase</keyword>
<evidence type="ECO:0000256" key="1">
    <source>
        <dbReference type="ARBA" id="ARBA00004922"/>
    </source>
</evidence>
<comment type="pathway">
    <text evidence="1">Protein modification; protein glycosylation.</text>
</comment>
<dbReference type="Proteomes" id="UP001163046">
    <property type="component" value="Unassembled WGS sequence"/>
</dbReference>
<keyword evidence="11" id="KW-0333">Golgi apparatus</keyword>
<dbReference type="InterPro" id="IPR055270">
    <property type="entry name" value="Glyco_tran_10_C"/>
</dbReference>
<keyword evidence="7" id="KW-1133">Transmembrane helix</keyword>
<dbReference type="Pfam" id="PF00852">
    <property type="entry name" value="Glyco_transf_10"/>
    <property type="match status" value="1"/>
</dbReference>
<keyword evidence="16" id="KW-1185">Reference proteome</keyword>
<feature type="domain" description="Fucosyltransferase N-terminal" evidence="14">
    <location>
        <begin position="36"/>
        <end position="132"/>
    </location>
</feature>
<sequence length="355" mass="40398">MSYRDEISSAEARSAAGNQTKESLRVNASHMEPPWLIIFWSTIFGSQPNIELVWKKGECPVPCEVTSNRSRANDSKGFIVHVRDSHMIPPTESVPWILLTQENPVYTPVLTNAKFMSKFKLLESYRLASDFPEPVYSMPKLTSPLPVKEKDGLIMAVFSNCEPVRTEYMRQLMKFVPVDSYGACLKNKNDLVARYSSANGKNFKQLQTELAKKYKFTLVFFNQDCDYFVDDQLSHALDAGSVPVVMGTDKLDEFLPGNLLHSVIKVRDYKNPQHLADYLKYLNNTEAEYNKYLQWKWKGIGDKAGTVIGDYWKPQYPIYCQMCVALSEGRIHKDGLKPITCKARSFEDLGITKGA</sequence>
<evidence type="ECO:0000259" key="13">
    <source>
        <dbReference type="Pfam" id="PF00852"/>
    </source>
</evidence>
<evidence type="ECO:0000256" key="6">
    <source>
        <dbReference type="ARBA" id="ARBA00022968"/>
    </source>
</evidence>
<evidence type="ECO:0000256" key="10">
    <source>
        <dbReference type="ARBA" id="ARBA00060399"/>
    </source>
</evidence>
<evidence type="ECO:0000256" key="5">
    <source>
        <dbReference type="ARBA" id="ARBA00022692"/>
    </source>
</evidence>
<keyword evidence="5 11" id="KW-0812">Transmembrane</keyword>
<reference evidence="15" key="1">
    <citation type="submission" date="2023-01" db="EMBL/GenBank/DDBJ databases">
        <title>Genome assembly of the deep-sea coral Lophelia pertusa.</title>
        <authorList>
            <person name="Herrera S."/>
            <person name="Cordes E."/>
        </authorList>
    </citation>
    <scope>NUCLEOTIDE SEQUENCE</scope>
    <source>
        <strain evidence="15">USNM1676648</strain>
        <tissue evidence="15">Polyp</tissue>
    </source>
</reference>
<feature type="domain" description="Fucosyltransferase C-terminal" evidence="13">
    <location>
        <begin position="148"/>
        <end position="330"/>
    </location>
</feature>
<dbReference type="EMBL" id="MU825873">
    <property type="protein sequence ID" value="KAJ7387785.1"/>
    <property type="molecule type" value="Genomic_DNA"/>
</dbReference>
<feature type="region of interest" description="Disordered" evidence="12">
    <location>
        <begin position="1"/>
        <end position="20"/>
    </location>
</feature>
<protein>
    <recommendedName>
        <fullName evidence="11">Fucosyltransferase</fullName>
        <ecNumber evidence="11">2.4.1.-</ecNumber>
    </recommendedName>
</protein>